<dbReference type="PROSITE" id="PS01071">
    <property type="entry name" value="GRPE"/>
    <property type="match status" value="1"/>
</dbReference>
<evidence type="ECO:0000256" key="6">
    <source>
        <dbReference type="RuleBase" id="RU004478"/>
    </source>
</evidence>
<evidence type="ECO:0000313" key="9">
    <source>
        <dbReference type="Proteomes" id="UP000444401"/>
    </source>
</evidence>
<evidence type="ECO:0000256" key="1">
    <source>
        <dbReference type="ARBA" id="ARBA00009054"/>
    </source>
</evidence>
<dbReference type="PANTHER" id="PTHR21237">
    <property type="entry name" value="GRPE PROTEIN"/>
    <property type="match status" value="1"/>
</dbReference>
<sequence length="213" mass="23074">MSDNDTRKNGEPARDEAVEKELEGVPEEFLNDAGEAEGDGDGDGDDKGDAGDAGDAGDLNEALAALRADLDAAKQDVLYARADTQNVRRRLEKDVQDARNYAATGFARDILSVADNLSRALDHVPAGLREDEQARRFVEGIEATMREIEKVFAQHGITRIAATGMPLDPNVHQAMMEVPAEDGQEPGTIVQELQSGYMIKDRLLRPAMVSVAK</sequence>
<comment type="subunit">
    <text evidence="4">Homodimer.</text>
</comment>
<evidence type="ECO:0000256" key="4">
    <source>
        <dbReference type="HAMAP-Rule" id="MF_01151"/>
    </source>
</evidence>
<dbReference type="SUPFAM" id="SSF58014">
    <property type="entry name" value="Coiled-coil domain of nucleotide exchange factor GrpE"/>
    <property type="match status" value="1"/>
</dbReference>
<proteinExistence type="inferred from homology"/>
<dbReference type="Gene3D" id="2.30.22.10">
    <property type="entry name" value="Head domain of nucleotide exchange factor GrpE"/>
    <property type="match status" value="1"/>
</dbReference>
<dbReference type="PANTHER" id="PTHR21237:SF23">
    <property type="entry name" value="GRPE PROTEIN HOMOLOG, MITOCHONDRIAL"/>
    <property type="match status" value="1"/>
</dbReference>
<dbReference type="NCBIfam" id="NF010738">
    <property type="entry name" value="PRK14140.1"/>
    <property type="match status" value="1"/>
</dbReference>
<dbReference type="CDD" id="cd00446">
    <property type="entry name" value="GrpE"/>
    <property type="match status" value="1"/>
</dbReference>
<evidence type="ECO:0000256" key="5">
    <source>
        <dbReference type="RuleBase" id="RU000639"/>
    </source>
</evidence>
<comment type="subcellular location">
    <subcellularLocation>
        <location evidence="4">Cytoplasm</location>
    </subcellularLocation>
</comment>
<evidence type="ECO:0000256" key="2">
    <source>
        <dbReference type="ARBA" id="ARBA00023016"/>
    </source>
</evidence>
<dbReference type="PRINTS" id="PR00773">
    <property type="entry name" value="GRPEPROTEIN"/>
</dbReference>
<evidence type="ECO:0000256" key="3">
    <source>
        <dbReference type="ARBA" id="ARBA00023186"/>
    </source>
</evidence>
<dbReference type="Proteomes" id="UP000444401">
    <property type="component" value="Unassembled WGS sequence"/>
</dbReference>
<gene>
    <name evidence="4 8" type="primary">grpE</name>
    <name evidence="8" type="ORF">GRI72_05280</name>
</gene>
<dbReference type="InterPro" id="IPR009012">
    <property type="entry name" value="GrpE_head"/>
</dbReference>
<dbReference type="RefSeq" id="WP_160732885.1">
    <property type="nucleotide sequence ID" value="NZ_WTYO01000002.1"/>
</dbReference>
<accession>A0ABW9UY21</accession>
<protein>
    <recommendedName>
        <fullName evidence="4 5">Protein GrpE</fullName>
    </recommendedName>
    <alternativeName>
        <fullName evidence="4">HSP-70 cofactor</fullName>
    </alternativeName>
</protein>
<evidence type="ECO:0000313" key="8">
    <source>
        <dbReference type="EMBL" id="MXO68237.1"/>
    </source>
</evidence>
<comment type="function">
    <text evidence="4 5">Participates actively in the response to hyperosmotic and heat shock by preventing the aggregation of stress-denatured proteins, in association with DnaK and GrpE. It is the nucleotide exchange factor for DnaK and may function as a thermosensor. Unfolded proteins bind initially to DnaJ; upon interaction with the DnaJ-bound protein, DnaK hydrolyzes its bound ATP, resulting in the formation of a stable complex. GrpE releases ADP from DnaK; ATP binding to DnaK triggers the release of the substrate protein, thus completing the reaction cycle. Several rounds of ATP-dependent interactions between DnaJ, DnaK and GrpE are required for fully efficient folding.</text>
</comment>
<keyword evidence="4" id="KW-0963">Cytoplasm</keyword>
<feature type="compositionally biased region" description="Acidic residues" evidence="7">
    <location>
        <begin position="24"/>
        <end position="44"/>
    </location>
</feature>
<dbReference type="InterPro" id="IPR000740">
    <property type="entry name" value="GrpE"/>
</dbReference>
<keyword evidence="9" id="KW-1185">Reference proteome</keyword>
<dbReference type="HAMAP" id="MF_01151">
    <property type="entry name" value="GrpE"/>
    <property type="match status" value="1"/>
</dbReference>
<evidence type="ECO:0000256" key="7">
    <source>
        <dbReference type="SAM" id="MobiDB-lite"/>
    </source>
</evidence>
<feature type="region of interest" description="Disordered" evidence="7">
    <location>
        <begin position="1"/>
        <end position="57"/>
    </location>
</feature>
<organism evidence="8 9">
    <name type="scientific">Pelagerythrobacter marinus</name>
    <dbReference type="NCBI Taxonomy" id="538382"/>
    <lineage>
        <taxon>Bacteria</taxon>
        <taxon>Pseudomonadati</taxon>
        <taxon>Pseudomonadota</taxon>
        <taxon>Alphaproteobacteria</taxon>
        <taxon>Sphingomonadales</taxon>
        <taxon>Erythrobacteraceae</taxon>
        <taxon>Pelagerythrobacter</taxon>
    </lineage>
</organism>
<dbReference type="SUPFAM" id="SSF51064">
    <property type="entry name" value="Head domain of nucleotide exchange factor GrpE"/>
    <property type="match status" value="1"/>
</dbReference>
<name>A0ABW9UY21_9SPHN</name>
<dbReference type="EMBL" id="WTYO01000002">
    <property type="protein sequence ID" value="MXO68237.1"/>
    <property type="molecule type" value="Genomic_DNA"/>
</dbReference>
<keyword evidence="3 4" id="KW-0143">Chaperone</keyword>
<dbReference type="Pfam" id="PF01025">
    <property type="entry name" value="GrpE"/>
    <property type="match status" value="1"/>
</dbReference>
<keyword evidence="2 4" id="KW-0346">Stress response</keyword>
<dbReference type="Gene3D" id="3.90.20.20">
    <property type="match status" value="1"/>
</dbReference>
<dbReference type="InterPro" id="IPR013805">
    <property type="entry name" value="GrpE_CC"/>
</dbReference>
<comment type="caution">
    <text evidence="8">The sequence shown here is derived from an EMBL/GenBank/DDBJ whole genome shotgun (WGS) entry which is preliminary data.</text>
</comment>
<feature type="compositionally biased region" description="Basic and acidic residues" evidence="7">
    <location>
        <begin position="1"/>
        <end position="23"/>
    </location>
</feature>
<comment type="similarity">
    <text evidence="1 4 6">Belongs to the GrpE family.</text>
</comment>
<reference evidence="8 9" key="1">
    <citation type="submission" date="2019-12" db="EMBL/GenBank/DDBJ databases">
        <title>Genomic-based taxomic classification of the family Erythrobacteraceae.</title>
        <authorList>
            <person name="Xu L."/>
        </authorList>
    </citation>
    <scope>NUCLEOTIDE SEQUENCE [LARGE SCALE GENOMIC DNA]</scope>
    <source>
        <strain evidence="8 9">H32</strain>
    </source>
</reference>